<reference evidence="1 2" key="1">
    <citation type="submission" date="2019-02" db="EMBL/GenBank/DDBJ databases">
        <title>Opniocepnalus argus genome.</title>
        <authorList>
            <person name="Zhou C."/>
            <person name="Xiao S."/>
        </authorList>
    </citation>
    <scope>NUCLEOTIDE SEQUENCE [LARGE SCALE GENOMIC DNA]</scope>
    <source>
        <strain evidence="1">OARG1902GOOAL</strain>
        <tissue evidence="1">Muscle</tissue>
    </source>
</reference>
<keyword evidence="2" id="KW-1185">Reference proteome</keyword>
<accession>A0A6G1Q0N1</accession>
<name>A0A6G1Q0N1_CHAAH</name>
<evidence type="ECO:0000313" key="2">
    <source>
        <dbReference type="Proteomes" id="UP000503349"/>
    </source>
</evidence>
<gene>
    <name evidence="1" type="ORF">EXN66_Car011619</name>
</gene>
<dbReference type="EMBL" id="CM015722">
    <property type="protein sequence ID" value="KAF3695943.1"/>
    <property type="molecule type" value="Genomic_DNA"/>
</dbReference>
<dbReference type="Proteomes" id="UP000503349">
    <property type="component" value="Chromosome 11"/>
</dbReference>
<organism evidence="1 2">
    <name type="scientific">Channa argus</name>
    <name type="common">Northern snakehead</name>
    <name type="synonym">Ophicephalus argus</name>
    <dbReference type="NCBI Taxonomy" id="215402"/>
    <lineage>
        <taxon>Eukaryota</taxon>
        <taxon>Metazoa</taxon>
        <taxon>Chordata</taxon>
        <taxon>Craniata</taxon>
        <taxon>Vertebrata</taxon>
        <taxon>Euteleostomi</taxon>
        <taxon>Actinopterygii</taxon>
        <taxon>Neopterygii</taxon>
        <taxon>Teleostei</taxon>
        <taxon>Neoteleostei</taxon>
        <taxon>Acanthomorphata</taxon>
        <taxon>Anabantaria</taxon>
        <taxon>Anabantiformes</taxon>
        <taxon>Channoidei</taxon>
        <taxon>Channidae</taxon>
        <taxon>Channa</taxon>
    </lineage>
</organism>
<evidence type="ECO:0000313" key="1">
    <source>
        <dbReference type="EMBL" id="KAF3695943.1"/>
    </source>
</evidence>
<proteinExistence type="predicted"/>
<dbReference type="AlphaFoldDB" id="A0A6G1Q0N1"/>
<reference evidence="2" key="2">
    <citation type="submission" date="2019-02" db="EMBL/GenBank/DDBJ databases">
        <title>Opniocepnalus argus Var Kimnra genome.</title>
        <authorList>
            <person name="Zhou C."/>
            <person name="Xiao S."/>
        </authorList>
    </citation>
    <scope>NUCLEOTIDE SEQUENCE [LARGE SCALE GENOMIC DNA]</scope>
</reference>
<protein>
    <submittedName>
        <fullName evidence="1">Uncharacterized protein</fullName>
    </submittedName>
</protein>
<sequence length="49" mass="5823">MWRSGHLTGSFYFGRLQQRPVRSQYFYERSPDMEEDLSDIQTGSSVTYL</sequence>